<dbReference type="Pfam" id="PF00970">
    <property type="entry name" value="FAD_binding_6"/>
    <property type="match status" value="1"/>
</dbReference>
<evidence type="ECO:0000256" key="1">
    <source>
        <dbReference type="ARBA" id="ARBA00001974"/>
    </source>
</evidence>
<protein>
    <recommendedName>
        <fullName evidence="3">ferredoxin--NADP(+) reductase</fullName>
        <ecNumber evidence="3">1.18.1.2</ecNumber>
    </recommendedName>
</protein>
<reference evidence="11 12" key="1">
    <citation type="submission" date="2023-07" db="EMBL/GenBank/DDBJ databases">
        <title>Sorghum-associated microbial communities from plants grown in Nebraska, USA.</title>
        <authorList>
            <person name="Schachtman D."/>
        </authorList>
    </citation>
    <scope>NUCLEOTIDE SEQUENCE [LARGE SCALE GENOMIC DNA]</scope>
    <source>
        <strain evidence="11 12">584</strain>
    </source>
</reference>
<evidence type="ECO:0000256" key="4">
    <source>
        <dbReference type="ARBA" id="ARBA00022630"/>
    </source>
</evidence>
<name>A0ABU1JVG5_9PROT</name>
<dbReference type="GO" id="GO:0004324">
    <property type="term" value="F:ferredoxin-NADP+ reductase activity"/>
    <property type="evidence" value="ECO:0007669"/>
    <property type="project" value="UniProtKB-EC"/>
</dbReference>
<sequence>MSTMNTERVLEVRHYTDRLFSFKTTRDPAFRFLNGQFTMIGLEVDGKPLLRAYSMASSNYEDNLEFFSIKVADGPLTSRLQNIRVGDHVLVGRKPVGTLIQDSLLPGRTLYLCATGTGLAPFLSVIKDPEAYERYENVVLVHGTRFIAEQAYDDFITRVLPQDEFIGEMVRAKLRYYPTVTREPYVHNGRITALLESGQLPADLGLPPLNRDSDRVMICGSPVFLKDLVAMLHQRGFEEGANNRPGHFVVEKAFVEK</sequence>
<keyword evidence="5" id="KW-0547">Nucleotide-binding</keyword>
<dbReference type="InterPro" id="IPR039261">
    <property type="entry name" value="FNR_nucleotide-bd"/>
</dbReference>
<evidence type="ECO:0000313" key="11">
    <source>
        <dbReference type="EMBL" id="MDR6292630.1"/>
    </source>
</evidence>
<evidence type="ECO:0000313" key="12">
    <source>
        <dbReference type="Proteomes" id="UP001262410"/>
    </source>
</evidence>
<keyword evidence="6" id="KW-0274">FAD</keyword>
<dbReference type="Proteomes" id="UP001262410">
    <property type="component" value="Unassembled WGS sequence"/>
</dbReference>
<dbReference type="InterPro" id="IPR051930">
    <property type="entry name" value="FNR_type-1"/>
</dbReference>
<dbReference type="Pfam" id="PF00175">
    <property type="entry name" value="NAD_binding_1"/>
    <property type="match status" value="1"/>
</dbReference>
<dbReference type="SUPFAM" id="SSF63380">
    <property type="entry name" value="Riboflavin synthase domain-like"/>
    <property type="match status" value="1"/>
</dbReference>
<dbReference type="CDD" id="cd06195">
    <property type="entry name" value="FNR1"/>
    <property type="match status" value="1"/>
</dbReference>
<dbReference type="InterPro" id="IPR017938">
    <property type="entry name" value="Riboflavin_synthase-like_b-brl"/>
</dbReference>
<evidence type="ECO:0000256" key="6">
    <source>
        <dbReference type="ARBA" id="ARBA00022827"/>
    </source>
</evidence>
<dbReference type="InterPro" id="IPR001709">
    <property type="entry name" value="Flavoprot_Pyr_Nucl_cyt_Rdtase"/>
</dbReference>
<dbReference type="Gene3D" id="2.40.30.10">
    <property type="entry name" value="Translation factors"/>
    <property type="match status" value="1"/>
</dbReference>
<feature type="domain" description="FAD-binding FR-type" evidence="10">
    <location>
        <begin position="2"/>
        <end position="102"/>
    </location>
</feature>
<comment type="similarity">
    <text evidence="2">Belongs to the ferredoxin--NADP reductase type 1 family.</text>
</comment>
<dbReference type="Gene3D" id="3.40.50.80">
    <property type="entry name" value="Nucleotide-binding domain of ferredoxin-NADP reductase (FNR) module"/>
    <property type="match status" value="1"/>
</dbReference>
<dbReference type="InterPro" id="IPR008333">
    <property type="entry name" value="Cbr1-like_FAD-bd_dom"/>
</dbReference>
<evidence type="ECO:0000256" key="8">
    <source>
        <dbReference type="ARBA" id="ARBA00023002"/>
    </source>
</evidence>
<keyword evidence="8 11" id="KW-0560">Oxidoreductase</keyword>
<dbReference type="InterPro" id="IPR001433">
    <property type="entry name" value="OxRdtase_FAD/NAD-bd"/>
</dbReference>
<evidence type="ECO:0000259" key="10">
    <source>
        <dbReference type="PROSITE" id="PS51384"/>
    </source>
</evidence>
<proteinExistence type="inferred from homology"/>
<dbReference type="SUPFAM" id="SSF52343">
    <property type="entry name" value="Ferredoxin reductase-like, C-terminal NADP-linked domain"/>
    <property type="match status" value="1"/>
</dbReference>
<keyword evidence="12" id="KW-1185">Reference proteome</keyword>
<comment type="cofactor">
    <cofactor evidence="1">
        <name>FAD</name>
        <dbReference type="ChEBI" id="CHEBI:57692"/>
    </cofactor>
</comment>
<accession>A0ABU1JVG5</accession>
<organism evidence="11 12">
    <name type="scientific">Inquilinus ginsengisoli</name>
    <dbReference type="NCBI Taxonomy" id="363840"/>
    <lineage>
        <taxon>Bacteria</taxon>
        <taxon>Pseudomonadati</taxon>
        <taxon>Pseudomonadota</taxon>
        <taxon>Alphaproteobacteria</taxon>
        <taxon>Rhodospirillales</taxon>
        <taxon>Rhodospirillaceae</taxon>
        <taxon>Inquilinus</taxon>
    </lineage>
</organism>
<evidence type="ECO:0000256" key="9">
    <source>
        <dbReference type="ARBA" id="ARBA00047776"/>
    </source>
</evidence>
<evidence type="ECO:0000256" key="7">
    <source>
        <dbReference type="ARBA" id="ARBA00022857"/>
    </source>
</evidence>
<keyword evidence="7" id="KW-0521">NADP</keyword>
<keyword evidence="4" id="KW-0285">Flavoprotein</keyword>
<dbReference type="PANTHER" id="PTHR47878">
    <property type="entry name" value="OXIDOREDUCTASE FAD/NAD(P)-BINDING DOMAIN PROTEIN"/>
    <property type="match status" value="1"/>
</dbReference>
<dbReference type="PANTHER" id="PTHR47878:SF1">
    <property type="entry name" value="FLAVODOXIN_FERREDOXIN--NADP REDUCTASE"/>
    <property type="match status" value="1"/>
</dbReference>
<evidence type="ECO:0000256" key="3">
    <source>
        <dbReference type="ARBA" id="ARBA00013223"/>
    </source>
</evidence>
<comment type="catalytic activity">
    <reaction evidence="9">
        <text>2 reduced [2Fe-2S]-[ferredoxin] + NADP(+) + H(+) = 2 oxidized [2Fe-2S]-[ferredoxin] + NADPH</text>
        <dbReference type="Rhea" id="RHEA:20125"/>
        <dbReference type="Rhea" id="RHEA-COMP:10000"/>
        <dbReference type="Rhea" id="RHEA-COMP:10001"/>
        <dbReference type="ChEBI" id="CHEBI:15378"/>
        <dbReference type="ChEBI" id="CHEBI:33737"/>
        <dbReference type="ChEBI" id="CHEBI:33738"/>
        <dbReference type="ChEBI" id="CHEBI:57783"/>
        <dbReference type="ChEBI" id="CHEBI:58349"/>
        <dbReference type="EC" id="1.18.1.2"/>
    </reaction>
</comment>
<comment type="caution">
    <text evidence="11">The sequence shown here is derived from an EMBL/GenBank/DDBJ whole genome shotgun (WGS) entry which is preliminary data.</text>
</comment>
<dbReference type="InterPro" id="IPR017927">
    <property type="entry name" value="FAD-bd_FR_type"/>
</dbReference>
<evidence type="ECO:0000256" key="5">
    <source>
        <dbReference type="ARBA" id="ARBA00022741"/>
    </source>
</evidence>
<dbReference type="RefSeq" id="WP_309798885.1">
    <property type="nucleotide sequence ID" value="NZ_JAVDPW010000009.1"/>
</dbReference>
<dbReference type="EC" id="1.18.1.2" evidence="3"/>
<gene>
    <name evidence="11" type="ORF">E9232_005170</name>
</gene>
<dbReference type="EMBL" id="JAVDPW010000009">
    <property type="protein sequence ID" value="MDR6292630.1"/>
    <property type="molecule type" value="Genomic_DNA"/>
</dbReference>
<dbReference type="InterPro" id="IPR033892">
    <property type="entry name" value="FNR_bac"/>
</dbReference>
<evidence type="ECO:0000256" key="2">
    <source>
        <dbReference type="ARBA" id="ARBA00008312"/>
    </source>
</evidence>
<dbReference type="PROSITE" id="PS51384">
    <property type="entry name" value="FAD_FR"/>
    <property type="match status" value="1"/>
</dbReference>
<dbReference type="PRINTS" id="PR00371">
    <property type="entry name" value="FPNCR"/>
</dbReference>